<evidence type="ECO:0000313" key="1">
    <source>
        <dbReference type="EMBL" id="AAC16248.1"/>
    </source>
</evidence>
<name>O61719_ANOGA</name>
<protein>
    <submittedName>
        <fullName evidence="1">Uncharacterized protein</fullName>
    </submittedName>
</protein>
<reference evidence="1" key="1">
    <citation type="submission" date="1998-05" db="EMBL/GenBank/DDBJ databases">
        <title>Molecular genetics of catecholamine metabolism in the malaria vector Anopheles gambiae: analysis of the dopa decarboxylase gene.</title>
        <authorList>
            <person name="Romans P."/>
            <person name="Law A.K.-T."/>
            <person name="Binns K."/>
            <person name="Han Y.-S."/>
            <person name="Cornel A.J."/>
            <person name="Vasiliauskas D."/>
            <person name="Paskewitz S.M."/>
        </authorList>
    </citation>
    <scope>NUCLEOTIDE SEQUENCE</scope>
    <source>
        <strain evidence="1">G3</strain>
    </source>
</reference>
<sequence length="93" mass="10569">MCTSCAWRCARASPSRPILTTRGRRWPRPPTSCWPSRRSRLCIIALSLTLSSSSCKQSTSLSFVFLCCCVPSSERLIYYYMCKSTKNTFTVRA</sequence>
<dbReference type="AlphaFoldDB" id="O61719"/>
<proteinExistence type="predicted"/>
<organism evidence="1">
    <name type="scientific">Anopheles gambiae</name>
    <name type="common">African malaria mosquito</name>
    <dbReference type="NCBI Taxonomy" id="7165"/>
    <lineage>
        <taxon>Eukaryota</taxon>
        <taxon>Metazoa</taxon>
        <taxon>Ecdysozoa</taxon>
        <taxon>Arthropoda</taxon>
        <taxon>Hexapoda</taxon>
        <taxon>Insecta</taxon>
        <taxon>Pterygota</taxon>
        <taxon>Neoptera</taxon>
        <taxon>Endopterygota</taxon>
        <taxon>Diptera</taxon>
        <taxon>Nematocera</taxon>
        <taxon>Culicoidea</taxon>
        <taxon>Culicidae</taxon>
        <taxon>Anophelinae</taxon>
        <taxon>Anopheles</taxon>
    </lineage>
</organism>
<accession>O61719</accession>
<dbReference type="EMBL" id="AF063021">
    <property type="protein sequence ID" value="AAC16248.1"/>
    <property type="molecule type" value="Genomic_DNA"/>
</dbReference>